<dbReference type="AlphaFoldDB" id="A0A2M7DQU7"/>
<dbReference type="PANTHER" id="PTHR13479">
    <property type="entry name" value="30S RIBOSOMAL PROTEIN S18"/>
    <property type="match status" value="1"/>
</dbReference>
<evidence type="ECO:0000256" key="4">
    <source>
        <dbReference type="HAMAP-Rule" id="MF_00270"/>
    </source>
</evidence>
<keyword evidence="4" id="KW-0699">rRNA-binding</keyword>
<comment type="caution">
    <text evidence="6">The sequence shown here is derived from an EMBL/GenBank/DDBJ whole genome shotgun (WGS) entry which is preliminary data.</text>
</comment>
<evidence type="ECO:0000313" key="6">
    <source>
        <dbReference type="EMBL" id="PIV52165.1"/>
    </source>
</evidence>
<evidence type="ECO:0000256" key="5">
    <source>
        <dbReference type="RuleBase" id="RU003910"/>
    </source>
</evidence>
<comment type="subunit">
    <text evidence="4">Part of the 30S ribosomal subunit. Forms a tight heterodimer with protein bS6.</text>
</comment>
<evidence type="ECO:0000256" key="3">
    <source>
        <dbReference type="ARBA" id="ARBA00023274"/>
    </source>
</evidence>
<dbReference type="InterPro" id="IPR036870">
    <property type="entry name" value="Ribosomal_bS18_sf"/>
</dbReference>
<dbReference type="PANTHER" id="PTHR13479:SF40">
    <property type="entry name" value="SMALL RIBOSOMAL SUBUNIT PROTEIN BS18M"/>
    <property type="match status" value="1"/>
</dbReference>
<proteinExistence type="inferred from homology"/>
<gene>
    <name evidence="4 6" type="primary">rpsR</name>
    <name evidence="6" type="ORF">COS18_00180</name>
</gene>
<reference evidence="7" key="1">
    <citation type="submission" date="2017-09" db="EMBL/GenBank/DDBJ databases">
        <title>Depth-based differentiation of microbial function through sediment-hosted aquifers and enrichment of novel symbionts in the deep terrestrial subsurface.</title>
        <authorList>
            <person name="Probst A.J."/>
            <person name="Ladd B."/>
            <person name="Jarett J.K."/>
            <person name="Geller-Mcgrath D.E."/>
            <person name="Sieber C.M.K."/>
            <person name="Emerson J.B."/>
            <person name="Anantharaman K."/>
            <person name="Thomas B.C."/>
            <person name="Malmstrom R."/>
            <person name="Stieglmeier M."/>
            <person name="Klingl A."/>
            <person name="Woyke T."/>
            <person name="Ryan C.M."/>
            <person name="Banfield J.F."/>
        </authorList>
    </citation>
    <scope>NUCLEOTIDE SEQUENCE [LARGE SCALE GENOMIC DNA]</scope>
</reference>
<dbReference type="GO" id="GO:0022627">
    <property type="term" value="C:cytosolic small ribosomal subunit"/>
    <property type="evidence" value="ECO:0007669"/>
    <property type="project" value="TreeGrafter"/>
</dbReference>
<dbReference type="NCBIfam" id="TIGR00165">
    <property type="entry name" value="S18"/>
    <property type="match status" value="1"/>
</dbReference>
<evidence type="ECO:0000313" key="7">
    <source>
        <dbReference type="Proteomes" id="UP000228896"/>
    </source>
</evidence>
<accession>A0A2M7DQU7</accession>
<dbReference type="PRINTS" id="PR00974">
    <property type="entry name" value="RIBOSOMALS18"/>
</dbReference>
<protein>
    <recommendedName>
        <fullName evidence="4">Small ribosomal subunit protein bS18</fullName>
    </recommendedName>
</protein>
<dbReference type="HAMAP" id="MF_00270">
    <property type="entry name" value="Ribosomal_bS18"/>
    <property type="match status" value="1"/>
</dbReference>
<dbReference type="SUPFAM" id="SSF46911">
    <property type="entry name" value="Ribosomal protein S18"/>
    <property type="match status" value="1"/>
</dbReference>
<evidence type="ECO:0000256" key="1">
    <source>
        <dbReference type="ARBA" id="ARBA00005589"/>
    </source>
</evidence>
<evidence type="ECO:0000256" key="2">
    <source>
        <dbReference type="ARBA" id="ARBA00022980"/>
    </source>
</evidence>
<comment type="similarity">
    <text evidence="1 4 5">Belongs to the bacterial ribosomal protein bS18 family.</text>
</comment>
<dbReference type="GO" id="GO:0006412">
    <property type="term" value="P:translation"/>
    <property type="evidence" value="ECO:0007669"/>
    <property type="project" value="UniProtKB-UniRule"/>
</dbReference>
<organism evidence="6 7">
    <name type="scientific">Candidatus Falkowbacteria bacterium CG02_land_8_20_14_3_00_36_14</name>
    <dbReference type="NCBI Taxonomy" id="1974560"/>
    <lineage>
        <taxon>Bacteria</taxon>
        <taxon>Candidatus Falkowiibacteriota</taxon>
    </lineage>
</organism>
<keyword evidence="4" id="KW-0694">RNA-binding</keyword>
<keyword evidence="3 4" id="KW-0687">Ribonucleoprotein</keyword>
<sequence length="72" mass="8666">MENKIKKEKVCFFCSENINEIDYKNTETLRRFINSYMKILPTKRTGTCTWHQRKLANAIKRARIMALLPFIR</sequence>
<dbReference type="EMBL" id="PETS01000002">
    <property type="protein sequence ID" value="PIV52165.1"/>
    <property type="molecule type" value="Genomic_DNA"/>
</dbReference>
<dbReference type="InterPro" id="IPR001648">
    <property type="entry name" value="Ribosomal_bS18"/>
</dbReference>
<dbReference type="Proteomes" id="UP000228896">
    <property type="component" value="Unassembled WGS sequence"/>
</dbReference>
<dbReference type="GO" id="GO:0003735">
    <property type="term" value="F:structural constituent of ribosome"/>
    <property type="evidence" value="ECO:0007669"/>
    <property type="project" value="InterPro"/>
</dbReference>
<comment type="function">
    <text evidence="4">Binds as a heterodimer with protein bS6 to the central domain of the 16S rRNA, where it helps stabilize the platform of the 30S subunit.</text>
</comment>
<dbReference type="Gene3D" id="4.10.640.10">
    <property type="entry name" value="Ribosomal protein S18"/>
    <property type="match status" value="1"/>
</dbReference>
<dbReference type="Pfam" id="PF01084">
    <property type="entry name" value="Ribosomal_S18"/>
    <property type="match status" value="1"/>
</dbReference>
<keyword evidence="2 4" id="KW-0689">Ribosomal protein</keyword>
<dbReference type="GO" id="GO:0070181">
    <property type="term" value="F:small ribosomal subunit rRNA binding"/>
    <property type="evidence" value="ECO:0007669"/>
    <property type="project" value="TreeGrafter"/>
</dbReference>
<name>A0A2M7DQU7_9BACT</name>